<dbReference type="Gene3D" id="2.60.120.10">
    <property type="entry name" value="Jelly Rolls"/>
    <property type="match status" value="1"/>
</dbReference>
<dbReference type="SUPFAM" id="SSF51182">
    <property type="entry name" value="RmlC-like cupins"/>
    <property type="match status" value="1"/>
</dbReference>
<dbReference type="InterPro" id="IPR011051">
    <property type="entry name" value="RmlC_Cupin_sf"/>
</dbReference>
<accession>A0A381YUS8</accession>
<dbReference type="Pfam" id="PF16867">
    <property type="entry name" value="DMSP_lyase"/>
    <property type="match status" value="1"/>
</dbReference>
<sequence length="254" mass="27251">MTNVVRSFADALALALPTAPTPTNPANDNVRRRLEDFRSALTAVDHTDISDVDPSSLPDEAQAWLQSAIDGAQGAPGVVRAARDATTAGSWYQIYESGSASGHSASEPREALTGGMFAAQMIGSRGLVKSDTLLAGLFLLGPGLHYPLHQHPATEIYFGVSGEIGIQHGLDGEPQALSPGEVSLTPSNRLHALTVGVSPVLLLYCWLGQLGGRQWWWRQDSEGHWHRDAYERTAHASWERTASEAVPADVLARL</sequence>
<dbReference type="EMBL" id="UINC01019113">
    <property type="protein sequence ID" value="SVA80775.1"/>
    <property type="molecule type" value="Genomic_DNA"/>
</dbReference>
<evidence type="ECO:0000313" key="1">
    <source>
        <dbReference type="EMBL" id="SVA80775.1"/>
    </source>
</evidence>
<proteinExistence type="predicted"/>
<gene>
    <name evidence="1" type="ORF">METZ01_LOCUS133629</name>
</gene>
<protein>
    <recommendedName>
        <fullName evidence="2">Cupin 2 conserved barrel domain-containing protein</fullName>
    </recommendedName>
</protein>
<evidence type="ECO:0008006" key="2">
    <source>
        <dbReference type="Google" id="ProtNLM"/>
    </source>
</evidence>
<dbReference type="InterPro" id="IPR031723">
    <property type="entry name" value="DMSP_lyase"/>
</dbReference>
<organism evidence="1">
    <name type="scientific">marine metagenome</name>
    <dbReference type="NCBI Taxonomy" id="408172"/>
    <lineage>
        <taxon>unclassified sequences</taxon>
        <taxon>metagenomes</taxon>
        <taxon>ecological metagenomes</taxon>
    </lineage>
</organism>
<reference evidence="1" key="1">
    <citation type="submission" date="2018-05" db="EMBL/GenBank/DDBJ databases">
        <authorList>
            <person name="Lanie J.A."/>
            <person name="Ng W.-L."/>
            <person name="Kazmierczak K.M."/>
            <person name="Andrzejewski T.M."/>
            <person name="Davidsen T.M."/>
            <person name="Wayne K.J."/>
            <person name="Tettelin H."/>
            <person name="Glass J.I."/>
            <person name="Rusch D."/>
            <person name="Podicherti R."/>
            <person name="Tsui H.-C.T."/>
            <person name="Winkler M.E."/>
        </authorList>
    </citation>
    <scope>NUCLEOTIDE SEQUENCE</scope>
</reference>
<dbReference type="AlphaFoldDB" id="A0A381YUS8"/>
<dbReference type="GO" id="GO:0047869">
    <property type="term" value="F:dimethylpropiothetin dethiomethylase activity"/>
    <property type="evidence" value="ECO:0007669"/>
    <property type="project" value="InterPro"/>
</dbReference>
<dbReference type="InterPro" id="IPR014710">
    <property type="entry name" value="RmlC-like_jellyroll"/>
</dbReference>
<name>A0A381YUS8_9ZZZZ</name>